<keyword evidence="2" id="KW-1185">Reference proteome</keyword>
<dbReference type="STRING" id="73230.A0A2B7ZGZ2"/>
<protein>
    <submittedName>
        <fullName evidence="1">Uncharacterized protein</fullName>
    </submittedName>
</protein>
<organism evidence="1 2">
    <name type="scientific">[Emmonsia] crescens</name>
    <dbReference type="NCBI Taxonomy" id="73230"/>
    <lineage>
        <taxon>Eukaryota</taxon>
        <taxon>Fungi</taxon>
        <taxon>Dikarya</taxon>
        <taxon>Ascomycota</taxon>
        <taxon>Pezizomycotina</taxon>
        <taxon>Eurotiomycetes</taxon>
        <taxon>Eurotiomycetidae</taxon>
        <taxon>Onygenales</taxon>
        <taxon>Ajellomycetaceae</taxon>
        <taxon>Emergomyces</taxon>
    </lineage>
</organism>
<dbReference type="EMBL" id="PDND01000098">
    <property type="protein sequence ID" value="PGH32282.1"/>
    <property type="molecule type" value="Genomic_DNA"/>
</dbReference>
<dbReference type="Proteomes" id="UP000226031">
    <property type="component" value="Unassembled WGS sequence"/>
</dbReference>
<name>A0A2B7ZGZ2_9EURO</name>
<evidence type="ECO:0000313" key="1">
    <source>
        <dbReference type="EMBL" id="PGH32282.1"/>
    </source>
</evidence>
<dbReference type="AlphaFoldDB" id="A0A2B7ZGZ2"/>
<accession>A0A2B7ZGZ2</accession>
<gene>
    <name evidence="1" type="ORF">GX50_04949</name>
</gene>
<comment type="caution">
    <text evidence="1">The sequence shown here is derived from an EMBL/GenBank/DDBJ whole genome shotgun (WGS) entry which is preliminary data.</text>
</comment>
<sequence>MKARQLDRGWITSRPTISGMYGCHCYTHRAAYGPALRYGEDCGGRSFYSTIPSARCSVRRNIQHCLRPRTAAFPLNVNDFEMQADMRKAPVSHDTSAIEALFAVVRSELAYFVRHSVFHVSVVGGTPSPDMIAHSNREGDEL</sequence>
<reference evidence="1 2" key="1">
    <citation type="submission" date="2017-10" db="EMBL/GenBank/DDBJ databases">
        <title>Comparative genomics in systemic dimorphic fungi from Ajellomycetaceae.</title>
        <authorList>
            <person name="Munoz J.F."/>
            <person name="Mcewen J.G."/>
            <person name="Clay O.K."/>
            <person name="Cuomo C.A."/>
        </authorList>
    </citation>
    <scope>NUCLEOTIDE SEQUENCE [LARGE SCALE GENOMIC DNA]</scope>
    <source>
        <strain evidence="1 2">UAMH4076</strain>
    </source>
</reference>
<proteinExistence type="predicted"/>
<evidence type="ECO:0000313" key="2">
    <source>
        <dbReference type="Proteomes" id="UP000226031"/>
    </source>
</evidence>